<evidence type="ECO:0000313" key="4">
    <source>
        <dbReference type="Proteomes" id="UP000759537"/>
    </source>
</evidence>
<dbReference type="InterPro" id="IPR011009">
    <property type="entry name" value="Kinase-like_dom_sf"/>
</dbReference>
<dbReference type="GO" id="GO:0044773">
    <property type="term" value="P:mitotic DNA damage checkpoint signaling"/>
    <property type="evidence" value="ECO:0007669"/>
    <property type="project" value="TreeGrafter"/>
</dbReference>
<evidence type="ECO:0000256" key="1">
    <source>
        <dbReference type="SAM" id="MobiDB-lite"/>
    </source>
</evidence>
<dbReference type="Proteomes" id="UP000759537">
    <property type="component" value="Unassembled WGS sequence"/>
</dbReference>
<reference evidence="3" key="1">
    <citation type="submission" date="2019-10" db="EMBL/GenBank/DDBJ databases">
        <authorList>
            <consortium name="DOE Joint Genome Institute"/>
            <person name="Kuo A."/>
            <person name="Miyauchi S."/>
            <person name="Kiss E."/>
            <person name="Drula E."/>
            <person name="Kohler A."/>
            <person name="Sanchez-Garcia M."/>
            <person name="Andreopoulos B."/>
            <person name="Barry K.W."/>
            <person name="Bonito G."/>
            <person name="Buee M."/>
            <person name="Carver A."/>
            <person name="Chen C."/>
            <person name="Cichocki N."/>
            <person name="Clum A."/>
            <person name="Culley D."/>
            <person name="Crous P.W."/>
            <person name="Fauchery L."/>
            <person name="Girlanda M."/>
            <person name="Hayes R."/>
            <person name="Keri Z."/>
            <person name="LaButti K."/>
            <person name="Lipzen A."/>
            <person name="Lombard V."/>
            <person name="Magnuson J."/>
            <person name="Maillard F."/>
            <person name="Morin E."/>
            <person name="Murat C."/>
            <person name="Nolan M."/>
            <person name="Ohm R."/>
            <person name="Pangilinan J."/>
            <person name="Pereira M."/>
            <person name="Perotto S."/>
            <person name="Peter M."/>
            <person name="Riley R."/>
            <person name="Sitrit Y."/>
            <person name="Stielow B."/>
            <person name="Szollosi G."/>
            <person name="Zifcakova L."/>
            <person name="Stursova M."/>
            <person name="Spatafora J.W."/>
            <person name="Tedersoo L."/>
            <person name="Vaario L.-M."/>
            <person name="Yamada A."/>
            <person name="Yan M."/>
            <person name="Wang P."/>
            <person name="Xu J."/>
            <person name="Bruns T."/>
            <person name="Baldrian P."/>
            <person name="Vilgalys R."/>
            <person name="Henrissat B."/>
            <person name="Grigoriev I.V."/>
            <person name="Hibbett D."/>
            <person name="Nagy L.G."/>
            <person name="Martin F.M."/>
        </authorList>
    </citation>
    <scope>NUCLEOTIDE SEQUENCE</scope>
    <source>
        <strain evidence="3">Prilba</strain>
    </source>
</reference>
<dbReference type="GO" id="GO:0005524">
    <property type="term" value="F:ATP binding"/>
    <property type="evidence" value="ECO:0007669"/>
    <property type="project" value="InterPro"/>
</dbReference>
<feature type="domain" description="Protein kinase" evidence="2">
    <location>
        <begin position="318"/>
        <end position="617"/>
    </location>
</feature>
<protein>
    <submittedName>
        <fullName evidence="3">Kinase-like domain-containing protein</fullName>
    </submittedName>
</protein>
<dbReference type="GO" id="GO:0004674">
    <property type="term" value="F:protein serine/threonine kinase activity"/>
    <property type="evidence" value="ECO:0007669"/>
    <property type="project" value="TreeGrafter"/>
</dbReference>
<dbReference type="SUPFAM" id="SSF56112">
    <property type="entry name" value="Protein kinase-like (PK-like)"/>
    <property type="match status" value="1"/>
</dbReference>
<keyword evidence="4" id="KW-1185">Reference proteome</keyword>
<gene>
    <name evidence="3" type="ORF">DFH94DRAFT_498316</name>
</gene>
<dbReference type="InterPro" id="IPR000719">
    <property type="entry name" value="Prot_kinase_dom"/>
</dbReference>
<dbReference type="PANTHER" id="PTHR44167:SF30">
    <property type="entry name" value="PHOSPHORYLASE KINASE"/>
    <property type="match status" value="1"/>
</dbReference>
<feature type="compositionally biased region" description="Basic and acidic residues" evidence="1">
    <location>
        <begin position="307"/>
        <end position="321"/>
    </location>
</feature>
<comment type="caution">
    <text evidence="3">The sequence shown here is derived from an EMBL/GenBank/DDBJ whole genome shotgun (WGS) entry which is preliminary data.</text>
</comment>
<dbReference type="GO" id="GO:0005634">
    <property type="term" value="C:nucleus"/>
    <property type="evidence" value="ECO:0007669"/>
    <property type="project" value="TreeGrafter"/>
</dbReference>
<sequence>MVYMSMVMGHQSQSLSQNSNKNWIAGRVWPVMRITFTKVSKIIPFWRNISALSRERPSRASHRRNSPSKTSLIGLPRSPRCCISRVLPLTIGNDIGTGGDLGQTLKEPVMNAMFLYYFAFQQGGTTTILTSNNSWPFSLITKCEGIQPVHEELRQYRPRSDLLVLKSSLPRLLMEVNSKPKKEWPEDLIRILLQGAAIVRFANKFLDKFMENEDFVLCAIYIWDHGKATRYSLFQKSNNPEVFYKKASYWLDTPVQRAKFVRQLYNLHDVLDKEMGTEGTKKTIEELKSKIAQHNRVYPMKSFHTTNDTKDTVGNERRRVQSDVGAGARKRAELGAHGYEVKPPPEDIVDEKGGVMKAHSRSKMMPSHILTVYQQSDPSKRFIAKEVHEQSNELEFLRLLNTSQPKSEHIISLHDSFQTRSTWWAILPEMDSVADYVWFAPRRLDAKVAQVCWGLIKGVAYLHKLCIAHRDIKPENVVIDRNFCLKIIDFDVAMRVKDEDVVVKGQCGTKGWMAPEIEEKSMYSPIKADRWSTGQVLFYLLNKFRKEDTVLRTTARKLTAHDPDQRSSMLEFVASLSDVANVVVEKVSRSLQDTVEVDGENAELPRVKRQKLSVPDM</sequence>
<name>A0A9P5MVR5_9AGAM</name>
<proteinExistence type="predicted"/>
<dbReference type="Pfam" id="PF00069">
    <property type="entry name" value="Pkinase"/>
    <property type="match status" value="1"/>
</dbReference>
<dbReference type="AlphaFoldDB" id="A0A9P5MVR5"/>
<keyword evidence="3" id="KW-0418">Kinase</keyword>
<dbReference type="PROSITE" id="PS50011">
    <property type="entry name" value="PROTEIN_KINASE_DOM"/>
    <property type="match status" value="1"/>
</dbReference>
<feature type="region of interest" description="Disordered" evidence="1">
    <location>
        <begin position="302"/>
        <end position="327"/>
    </location>
</feature>
<dbReference type="Gene3D" id="1.10.510.10">
    <property type="entry name" value="Transferase(Phosphotransferase) domain 1"/>
    <property type="match status" value="1"/>
</dbReference>
<dbReference type="CDD" id="cd00180">
    <property type="entry name" value="PKc"/>
    <property type="match status" value="1"/>
</dbReference>
<evidence type="ECO:0000259" key="2">
    <source>
        <dbReference type="PROSITE" id="PS50011"/>
    </source>
</evidence>
<dbReference type="PANTHER" id="PTHR44167">
    <property type="entry name" value="OVARIAN-SPECIFIC SERINE/THREONINE-PROTEIN KINASE LOK-RELATED"/>
    <property type="match status" value="1"/>
</dbReference>
<accession>A0A9P5MVR5</accession>
<organism evidence="3 4">
    <name type="scientific">Russula ochroleuca</name>
    <dbReference type="NCBI Taxonomy" id="152965"/>
    <lineage>
        <taxon>Eukaryota</taxon>
        <taxon>Fungi</taxon>
        <taxon>Dikarya</taxon>
        <taxon>Basidiomycota</taxon>
        <taxon>Agaricomycotina</taxon>
        <taxon>Agaricomycetes</taxon>
        <taxon>Russulales</taxon>
        <taxon>Russulaceae</taxon>
        <taxon>Russula</taxon>
    </lineage>
</organism>
<evidence type="ECO:0000313" key="3">
    <source>
        <dbReference type="EMBL" id="KAF8479802.1"/>
    </source>
</evidence>
<dbReference type="EMBL" id="WHVB01000009">
    <property type="protein sequence ID" value="KAF8479802.1"/>
    <property type="molecule type" value="Genomic_DNA"/>
</dbReference>
<reference evidence="3" key="2">
    <citation type="journal article" date="2020" name="Nat. Commun.">
        <title>Large-scale genome sequencing of mycorrhizal fungi provides insights into the early evolution of symbiotic traits.</title>
        <authorList>
            <person name="Miyauchi S."/>
            <person name="Kiss E."/>
            <person name="Kuo A."/>
            <person name="Drula E."/>
            <person name="Kohler A."/>
            <person name="Sanchez-Garcia M."/>
            <person name="Morin E."/>
            <person name="Andreopoulos B."/>
            <person name="Barry K.W."/>
            <person name="Bonito G."/>
            <person name="Buee M."/>
            <person name="Carver A."/>
            <person name="Chen C."/>
            <person name="Cichocki N."/>
            <person name="Clum A."/>
            <person name="Culley D."/>
            <person name="Crous P.W."/>
            <person name="Fauchery L."/>
            <person name="Girlanda M."/>
            <person name="Hayes R.D."/>
            <person name="Keri Z."/>
            <person name="LaButti K."/>
            <person name="Lipzen A."/>
            <person name="Lombard V."/>
            <person name="Magnuson J."/>
            <person name="Maillard F."/>
            <person name="Murat C."/>
            <person name="Nolan M."/>
            <person name="Ohm R.A."/>
            <person name="Pangilinan J."/>
            <person name="Pereira M.F."/>
            <person name="Perotto S."/>
            <person name="Peter M."/>
            <person name="Pfister S."/>
            <person name="Riley R."/>
            <person name="Sitrit Y."/>
            <person name="Stielow J.B."/>
            <person name="Szollosi G."/>
            <person name="Zifcakova L."/>
            <person name="Stursova M."/>
            <person name="Spatafora J.W."/>
            <person name="Tedersoo L."/>
            <person name="Vaario L.M."/>
            <person name="Yamada A."/>
            <person name="Yan M."/>
            <person name="Wang P."/>
            <person name="Xu J."/>
            <person name="Bruns T."/>
            <person name="Baldrian P."/>
            <person name="Vilgalys R."/>
            <person name="Dunand C."/>
            <person name="Henrissat B."/>
            <person name="Grigoriev I.V."/>
            <person name="Hibbett D."/>
            <person name="Nagy L.G."/>
            <person name="Martin F.M."/>
        </authorList>
    </citation>
    <scope>NUCLEOTIDE SEQUENCE</scope>
    <source>
        <strain evidence="3">Prilba</strain>
    </source>
</reference>
<dbReference type="InterPro" id="IPR008271">
    <property type="entry name" value="Ser/Thr_kinase_AS"/>
</dbReference>
<keyword evidence="3" id="KW-0808">Transferase</keyword>
<dbReference type="SMART" id="SM00220">
    <property type="entry name" value="S_TKc"/>
    <property type="match status" value="1"/>
</dbReference>
<dbReference type="OrthoDB" id="4062651at2759"/>
<dbReference type="PROSITE" id="PS00108">
    <property type="entry name" value="PROTEIN_KINASE_ST"/>
    <property type="match status" value="1"/>
</dbReference>